<comment type="caution">
    <text evidence="2">The sequence shown here is derived from an EMBL/GenBank/DDBJ whole genome shotgun (WGS) entry which is preliminary data.</text>
</comment>
<keyword evidence="1" id="KW-0812">Transmembrane</keyword>
<dbReference type="Proteomes" id="UP000297352">
    <property type="component" value="Unassembled WGS sequence"/>
</dbReference>
<evidence type="ECO:0000313" key="3">
    <source>
        <dbReference type="Proteomes" id="UP000297352"/>
    </source>
</evidence>
<keyword evidence="1" id="KW-0472">Membrane</keyword>
<sequence>MKLLTEIPLKIIKHIKYQFILFTLFTILLGNLGVLLPTIVFFFDLNRSAFSKSIIKDGALLLTVIPLASSSIYILLNNISYSDHRKFRAVKLACIGVLLLYIIISVISYSKSMQLETIESHHIFINVTLYFLGLIMIYYAFILQYMDHHYESFQEYDDKQVTEIVEKASTTHNVGEIEV</sequence>
<feature type="transmembrane region" description="Helical" evidence="1">
    <location>
        <begin position="88"/>
        <end position="109"/>
    </location>
</feature>
<feature type="transmembrane region" description="Helical" evidence="1">
    <location>
        <begin position="121"/>
        <end position="141"/>
    </location>
</feature>
<name>A0ABY2MKH1_9LEPT</name>
<feature type="transmembrane region" description="Helical" evidence="1">
    <location>
        <begin position="58"/>
        <end position="76"/>
    </location>
</feature>
<reference evidence="3" key="1">
    <citation type="journal article" date="2019" name="PLoS Negl. Trop. Dis.">
        <title>Revisiting the worldwide diversity of Leptospira species in the environment.</title>
        <authorList>
            <person name="Vincent A.T."/>
            <person name="Schiettekatte O."/>
            <person name="Bourhy P."/>
            <person name="Veyrier F.J."/>
            <person name="Picardeau M."/>
        </authorList>
    </citation>
    <scope>NUCLEOTIDE SEQUENCE [LARGE SCALE GENOMIC DNA]</scope>
    <source>
        <strain evidence="3">201702449</strain>
    </source>
</reference>
<dbReference type="EMBL" id="RQGI01000056">
    <property type="protein sequence ID" value="TGL67624.1"/>
    <property type="molecule type" value="Genomic_DNA"/>
</dbReference>
<gene>
    <name evidence="2" type="ORF">EHQ60_15360</name>
</gene>
<keyword evidence="1" id="KW-1133">Transmembrane helix</keyword>
<evidence type="ECO:0000313" key="2">
    <source>
        <dbReference type="EMBL" id="TGL67624.1"/>
    </source>
</evidence>
<feature type="transmembrane region" description="Helical" evidence="1">
    <location>
        <begin position="20"/>
        <end position="43"/>
    </location>
</feature>
<dbReference type="RefSeq" id="WP_100720338.1">
    <property type="nucleotide sequence ID" value="NZ_RQGI01000056.1"/>
</dbReference>
<proteinExistence type="predicted"/>
<protein>
    <submittedName>
        <fullName evidence="2">Uncharacterized protein</fullName>
    </submittedName>
</protein>
<evidence type="ECO:0000256" key="1">
    <source>
        <dbReference type="SAM" id="Phobius"/>
    </source>
</evidence>
<accession>A0ABY2MKH1</accession>
<keyword evidence="3" id="KW-1185">Reference proteome</keyword>
<organism evidence="2 3">
    <name type="scientific">Leptospira levettii</name>
    <dbReference type="NCBI Taxonomy" id="2023178"/>
    <lineage>
        <taxon>Bacteria</taxon>
        <taxon>Pseudomonadati</taxon>
        <taxon>Spirochaetota</taxon>
        <taxon>Spirochaetia</taxon>
        <taxon>Leptospirales</taxon>
        <taxon>Leptospiraceae</taxon>
        <taxon>Leptospira</taxon>
    </lineage>
</organism>